<feature type="binding site" evidence="13">
    <location>
        <position position="76"/>
    </location>
    <ligand>
        <name>Ca(2+)</name>
        <dbReference type="ChEBI" id="CHEBI:29108"/>
        <label>1</label>
    </ligand>
</feature>
<dbReference type="InterPro" id="IPR010255">
    <property type="entry name" value="Haem_peroxidase_sf"/>
</dbReference>
<dbReference type="Gene3D" id="1.10.420.10">
    <property type="entry name" value="Peroxidase, domain 2"/>
    <property type="match status" value="1"/>
</dbReference>
<evidence type="ECO:0000256" key="5">
    <source>
        <dbReference type="ARBA" id="ARBA00022837"/>
    </source>
</evidence>
<dbReference type="GO" id="GO:0042744">
    <property type="term" value="P:hydrogen peroxide catabolic process"/>
    <property type="evidence" value="ECO:0007669"/>
    <property type="project" value="UniProtKB-KW"/>
</dbReference>
<dbReference type="CDD" id="cd00693">
    <property type="entry name" value="secretory_peroxidase"/>
    <property type="match status" value="1"/>
</dbReference>
<keyword evidence="5 13" id="KW-0106">Calcium</keyword>
<feature type="site" description="Transition state stabilizer" evidence="14">
    <location>
        <position position="62"/>
    </location>
</feature>
<dbReference type="EMBL" id="LR743589">
    <property type="protein sequence ID" value="CAA2616433.1"/>
    <property type="molecule type" value="Genomic_DNA"/>
</dbReference>
<feature type="binding site" evidence="13">
    <location>
        <position position="74"/>
    </location>
    <ligand>
        <name>Ca(2+)</name>
        <dbReference type="ChEBI" id="CHEBI:29108"/>
        <label>1</label>
    </ligand>
</feature>
<feature type="disulfide bond" evidence="15">
    <location>
        <begin position="120"/>
        <end position="322"/>
    </location>
</feature>
<evidence type="ECO:0000256" key="10">
    <source>
        <dbReference type="ARBA" id="ARBA00023324"/>
    </source>
</evidence>
<keyword evidence="16" id="KW-0964">Secreted</keyword>
<feature type="disulfide bond" evidence="15">
    <location>
        <begin position="68"/>
        <end position="73"/>
    </location>
</feature>
<keyword evidence="7 16" id="KW-0408">Iron</keyword>
<feature type="binding site" evidence="13">
    <location>
        <position position="246"/>
    </location>
    <ligand>
        <name>Ca(2+)</name>
        <dbReference type="ChEBI" id="CHEBI:29108"/>
        <label>2</label>
    </ligand>
</feature>
<dbReference type="InterPro" id="IPR000823">
    <property type="entry name" value="Peroxidase_pln"/>
</dbReference>
<evidence type="ECO:0000313" key="18">
    <source>
        <dbReference type="EMBL" id="CAA2616433.1"/>
    </source>
</evidence>
<feature type="binding site" evidence="13">
    <location>
        <position position="70"/>
    </location>
    <ligand>
        <name>Ca(2+)</name>
        <dbReference type="ChEBI" id="CHEBI:29108"/>
        <label>1</label>
    </ligand>
</feature>
<evidence type="ECO:0000256" key="12">
    <source>
        <dbReference type="PIRSR" id="PIRSR600823-2"/>
    </source>
</evidence>
<evidence type="ECO:0000256" key="14">
    <source>
        <dbReference type="PIRSR" id="PIRSR600823-4"/>
    </source>
</evidence>
<feature type="binding site" evidence="12">
    <location>
        <position position="162"/>
    </location>
    <ligand>
        <name>substrate</name>
    </ligand>
</feature>
<dbReference type="FunFam" id="1.10.420.10:FF:000006">
    <property type="entry name" value="Peroxidase"/>
    <property type="match status" value="1"/>
</dbReference>
<dbReference type="PRINTS" id="PR00461">
    <property type="entry name" value="PLPEROXIDASE"/>
</dbReference>
<organism evidence="18">
    <name type="scientific">Spirodela intermedia</name>
    <name type="common">Intermediate duckweed</name>
    <dbReference type="NCBI Taxonomy" id="51605"/>
    <lineage>
        <taxon>Eukaryota</taxon>
        <taxon>Viridiplantae</taxon>
        <taxon>Streptophyta</taxon>
        <taxon>Embryophyta</taxon>
        <taxon>Tracheophyta</taxon>
        <taxon>Spermatophyta</taxon>
        <taxon>Magnoliopsida</taxon>
        <taxon>Liliopsida</taxon>
        <taxon>Araceae</taxon>
        <taxon>Lemnoideae</taxon>
        <taxon>Spirodela</taxon>
    </lineage>
</organism>
<dbReference type="InterPro" id="IPR033905">
    <property type="entry name" value="Secretory_peroxidase"/>
</dbReference>
<evidence type="ECO:0000256" key="13">
    <source>
        <dbReference type="PIRSR" id="PIRSR600823-3"/>
    </source>
</evidence>
<evidence type="ECO:0000256" key="11">
    <source>
        <dbReference type="PIRSR" id="PIRSR600823-1"/>
    </source>
</evidence>
<comment type="cofactor">
    <cofactor evidence="13 16">
        <name>Ca(2+)</name>
        <dbReference type="ChEBI" id="CHEBI:29108"/>
    </cofactor>
    <text evidence="13 16">Binds 2 calcium ions per subunit.</text>
</comment>
<dbReference type="GO" id="GO:0005576">
    <property type="term" value="C:extracellular region"/>
    <property type="evidence" value="ECO:0007669"/>
    <property type="project" value="UniProtKB-SubCell"/>
</dbReference>
<name>A0A7I8IGX9_SPIIN</name>
<feature type="disulfide bond" evidence="15">
    <location>
        <begin position="35"/>
        <end position="114"/>
    </location>
</feature>
<gene>
    <name evidence="18" type="ORF">SI7747_02002652</name>
</gene>
<dbReference type="PROSITE" id="PS50873">
    <property type="entry name" value="PEROXIDASE_4"/>
    <property type="match status" value="1"/>
</dbReference>
<dbReference type="SUPFAM" id="SSF48113">
    <property type="entry name" value="Heme-dependent peroxidases"/>
    <property type="match status" value="1"/>
</dbReference>
<dbReference type="GO" id="GO:0046872">
    <property type="term" value="F:metal ion binding"/>
    <property type="evidence" value="ECO:0007669"/>
    <property type="project" value="UniProtKB-UniRule"/>
</dbReference>
<evidence type="ECO:0000256" key="16">
    <source>
        <dbReference type="RuleBase" id="RU362060"/>
    </source>
</evidence>
<evidence type="ECO:0000256" key="15">
    <source>
        <dbReference type="PIRSR" id="PIRSR600823-5"/>
    </source>
</evidence>
<feature type="binding site" evidence="13">
    <location>
        <position position="254"/>
    </location>
    <ligand>
        <name>Ca(2+)</name>
        <dbReference type="ChEBI" id="CHEBI:29108"/>
        <label>2</label>
    </ligand>
</feature>
<keyword evidence="10 16" id="KW-0376">Hydrogen peroxide</keyword>
<evidence type="ECO:0000256" key="7">
    <source>
        <dbReference type="ARBA" id="ARBA00023004"/>
    </source>
</evidence>
<keyword evidence="6 16" id="KW-0560">Oxidoreductase</keyword>
<feature type="disulfide bond" evidence="15">
    <location>
        <begin position="200"/>
        <end position="232"/>
    </location>
</feature>
<sequence>MGFREAESLLLTLVLGLCVTQLEAQLQVGFYRSSCPNAEKIVTEEVVKALVTHPGLPAGLLRLHFHDCFVRGCDGSVLLDSTPGSTAEKDSPINKSLEGYDVVDNAKTRLEAVCPGIVSCADIVAFAARDSVKLSKGIPYDVPAGRRDGRVSLSSETFTNLPPPTFNLDQLTQNFASKGLTQEDMVILSGASTYHRRSRCSSITSRLYNFNSTGKADPSLDPAYAAKLKKKCPPNSVNSNRGVDMDPPSPTIIDSSYYRNLLVNRGLFTSDQTLMSSPVTALQVRKSAFNDLLFKKNFGAAMVKMGRVEVLTGTNGEIRKKCNVIN</sequence>
<evidence type="ECO:0000313" key="19">
    <source>
        <dbReference type="Proteomes" id="UP001189122"/>
    </source>
</evidence>
<evidence type="ECO:0000256" key="8">
    <source>
        <dbReference type="ARBA" id="ARBA00023157"/>
    </source>
</evidence>
<feature type="binding site" evidence="13">
    <location>
        <position position="72"/>
    </location>
    <ligand>
        <name>Ca(2+)</name>
        <dbReference type="ChEBI" id="CHEBI:29108"/>
        <label>1</label>
    </ligand>
</feature>
<feature type="binding site" evidence="13">
    <location>
        <position position="67"/>
    </location>
    <ligand>
        <name>Ca(2+)</name>
        <dbReference type="ChEBI" id="CHEBI:29108"/>
        <label>1</label>
    </ligand>
</feature>
<dbReference type="FunFam" id="1.10.520.10:FF:000001">
    <property type="entry name" value="Peroxidase"/>
    <property type="match status" value="1"/>
</dbReference>
<keyword evidence="3 16" id="KW-0349">Heme</keyword>
<comment type="cofactor">
    <cofactor evidence="16">
        <name>heme b</name>
        <dbReference type="ChEBI" id="CHEBI:60344"/>
    </cofactor>
    <text evidence="16">Binds 1 heme b (iron(II)-protoporphyrin IX) group per subunit.</text>
</comment>
<proteinExistence type="inferred from homology"/>
<dbReference type="Pfam" id="PF00141">
    <property type="entry name" value="peroxidase"/>
    <property type="match status" value="1"/>
</dbReference>
<dbReference type="GO" id="GO:0020037">
    <property type="term" value="F:heme binding"/>
    <property type="evidence" value="ECO:0007669"/>
    <property type="project" value="UniProtKB-UniRule"/>
</dbReference>
<keyword evidence="8 15" id="KW-1015">Disulfide bond</keyword>
<evidence type="ECO:0000259" key="17">
    <source>
        <dbReference type="PROSITE" id="PS50873"/>
    </source>
</evidence>
<dbReference type="EC" id="1.11.1.7" evidence="16"/>
<keyword evidence="9" id="KW-0325">Glycoprotein</keyword>
<evidence type="ECO:0000256" key="9">
    <source>
        <dbReference type="ARBA" id="ARBA00023180"/>
    </source>
</evidence>
<dbReference type="InterPro" id="IPR002016">
    <property type="entry name" value="Haem_peroxidase"/>
</dbReference>
<keyword evidence="2 16" id="KW-0575">Peroxidase</keyword>
<dbReference type="PRINTS" id="PR00458">
    <property type="entry name" value="PEROXIDASE"/>
</dbReference>
<keyword evidence="16" id="KW-0732">Signal</keyword>
<dbReference type="Proteomes" id="UP001189122">
    <property type="component" value="Unassembled WGS sequence"/>
</dbReference>
<feature type="binding site" evidence="13">
    <location>
        <position position="88"/>
    </location>
    <ligand>
        <name>Ca(2+)</name>
        <dbReference type="ChEBI" id="CHEBI:29108"/>
        <label>1</label>
    </ligand>
</feature>
<dbReference type="AlphaFoldDB" id="A0A7I8IGX9"/>
<feature type="active site" description="Proton acceptor" evidence="11">
    <location>
        <position position="66"/>
    </location>
</feature>
<feature type="signal peptide" evidence="16">
    <location>
        <begin position="1"/>
        <end position="24"/>
    </location>
</feature>
<keyword evidence="19" id="KW-1185">Reference proteome</keyword>
<feature type="binding site" evidence="13">
    <location>
        <position position="193"/>
    </location>
    <ligand>
        <name>Ca(2+)</name>
        <dbReference type="ChEBI" id="CHEBI:29108"/>
        <label>2</label>
    </ligand>
</feature>
<dbReference type="EMBL" id="CACRZD030000002">
    <property type="protein sequence ID" value="CAA6656112.1"/>
    <property type="molecule type" value="Genomic_DNA"/>
</dbReference>
<comment type="catalytic activity">
    <reaction evidence="1 16">
        <text>2 a phenolic donor + H2O2 = 2 a phenolic radical donor + 2 H2O</text>
        <dbReference type="Rhea" id="RHEA:56136"/>
        <dbReference type="ChEBI" id="CHEBI:15377"/>
        <dbReference type="ChEBI" id="CHEBI:16240"/>
        <dbReference type="ChEBI" id="CHEBI:139520"/>
        <dbReference type="ChEBI" id="CHEBI:139521"/>
        <dbReference type="EC" id="1.11.1.7"/>
    </reaction>
</comment>
<comment type="function">
    <text evidence="16">Removal of H(2)O(2), oxidation of toxic reductants, biosynthesis and degradation of lignin, suberization, auxin catabolism, response to environmental stresses such as wounding, pathogen attack and oxidative stress.</text>
</comment>
<keyword evidence="4 13" id="KW-0479">Metal-binding</keyword>
<evidence type="ECO:0000256" key="2">
    <source>
        <dbReference type="ARBA" id="ARBA00022559"/>
    </source>
</evidence>
<evidence type="ECO:0000256" key="4">
    <source>
        <dbReference type="ARBA" id="ARBA00022723"/>
    </source>
</evidence>
<reference evidence="18 19" key="1">
    <citation type="submission" date="2019-12" db="EMBL/GenBank/DDBJ databases">
        <authorList>
            <person name="Scholz U."/>
            <person name="Mascher M."/>
            <person name="Fiebig A."/>
        </authorList>
    </citation>
    <scope>NUCLEOTIDE SEQUENCE</scope>
</reference>
<dbReference type="Gene3D" id="1.10.520.10">
    <property type="match status" value="1"/>
</dbReference>
<protein>
    <recommendedName>
        <fullName evidence="16">Peroxidase</fullName>
        <ecNumber evidence="16">1.11.1.7</ecNumber>
    </recommendedName>
</protein>
<comment type="subcellular location">
    <subcellularLocation>
        <location evidence="16">Secreted</location>
    </subcellularLocation>
</comment>
<comment type="similarity">
    <text evidence="16">Belongs to the peroxidase family. Classical plant (class III) peroxidase subfamily.</text>
</comment>
<evidence type="ECO:0000256" key="1">
    <source>
        <dbReference type="ARBA" id="ARBA00000189"/>
    </source>
</evidence>
<dbReference type="PANTHER" id="PTHR31235">
    <property type="entry name" value="PEROXIDASE 25-RELATED"/>
    <property type="match status" value="1"/>
</dbReference>
<feature type="chain" id="PRO_5029931007" description="Peroxidase" evidence="16">
    <location>
        <begin position="25"/>
        <end position="326"/>
    </location>
</feature>
<dbReference type="GO" id="GO:0006979">
    <property type="term" value="P:response to oxidative stress"/>
    <property type="evidence" value="ECO:0007669"/>
    <property type="project" value="UniProtKB-UniRule"/>
</dbReference>
<evidence type="ECO:0000256" key="6">
    <source>
        <dbReference type="ARBA" id="ARBA00023002"/>
    </source>
</evidence>
<accession>A0A7I8IGX9</accession>
<evidence type="ECO:0000256" key="3">
    <source>
        <dbReference type="ARBA" id="ARBA00022617"/>
    </source>
</evidence>
<feature type="domain" description="Plant heme peroxidase family profile" evidence="17">
    <location>
        <begin position="25"/>
        <end position="326"/>
    </location>
</feature>
<dbReference type="GO" id="GO:0140825">
    <property type="term" value="F:lactoperoxidase activity"/>
    <property type="evidence" value="ECO:0007669"/>
    <property type="project" value="UniProtKB-EC"/>
</dbReference>